<protein>
    <submittedName>
        <fullName evidence="1">Uncharacterized protein</fullName>
    </submittedName>
</protein>
<organism evidence="1 2">
    <name type="scientific">Pocillopora meandrina</name>
    <dbReference type="NCBI Taxonomy" id="46732"/>
    <lineage>
        <taxon>Eukaryota</taxon>
        <taxon>Metazoa</taxon>
        <taxon>Cnidaria</taxon>
        <taxon>Anthozoa</taxon>
        <taxon>Hexacorallia</taxon>
        <taxon>Scleractinia</taxon>
        <taxon>Astrocoeniina</taxon>
        <taxon>Pocilloporidae</taxon>
        <taxon>Pocillopora</taxon>
    </lineage>
</organism>
<sequence>MLVPLYDLSRRRVAGLPVEASQILNTQIQVGTVMRSESRLWLEAIHRRLAGRRRIRNPFQSEIVRDIPYEVFRVLLRVTKSTEGFAEPFVSFSANKKAGTISFSSLRPVKQLLSILSALTEREVVQYFKRTLTGKKAGSKVNVIASEEKKMVFVYKLTKGQLFIAFHFGEWNTYGFPQHN</sequence>
<proteinExistence type="predicted"/>
<evidence type="ECO:0000313" key="2">
    <source>
        <dbReference type="Proteomes" id="UP001159428"/>
    </source>
</evidence>
<dbReference type="AlphaFoldDB" id="A0AAU9XWJ0"/>
<dbReference type="Proteomes" id="UP001159428">
    <property type="component" value="Unassembled WGS sequence"/>
</dbReference>
<reference evidence="1 2" key="1">
    <citation type="submission" date="2022-05" db="EMBL/GenBank/DDBJ databases">
        <authorList>
            <consortium name="Genoscope - CEA"/>
            <person name="William W."/>
        </authorList>
    </citation>
    <scope>NUCLEOTIDE SEQUENCE [LARGE SCALE GENOMIC DNA]</scope>
</reference>
<name>A0AAU9XWJ0_9CNID</name>
<accession>A0AAU9XWJ0</accession>
<dbReference type="EMBL" id="CALNXJ010000078">
    <property type="protein sequence ID" value="CAH3161104.1"/>
    <property type="molecule type" value="Genomic_DNA"/>
</dbReference>
<keyword evidence="2" id="KW-1185">Reference proteome</keyword>
<comment type="caution">
    <text evidence="1">The sequence shown here is derived from an EMBL/GenBank/DDBJ whole genome shotgun (WGS) entry which is preliminary data.</text>
</comment>
<evidence type="ECO:0000313" key="1">
    <source>
        <dbReference type="EMBL" id="CAH3161104.1"/>
    </source>
</evidence>
<gene>
    <name evidence="1" type="ORF">PMEA_00032715</name>
</gene>